<dbReference type="Gene3D" id="3.40.430.10">
    <property type="entry name" value="Dihydrofolate Reductase, subunit A"/>
    <property type="match status" value="1"/>
</dbReference>
<dbReference type="InterPro" id="IPR002734">
    <property type="entry name" value="RibDG_C"/>
</dbReference>
<gene>
    <name evidence="5" type="ORF">FKR81_13260</name>
</gene>
<evidence type="ECO:0000313" key="6">
    <source>
        <dbReference type="Proteomes" id="UP000316639"/>
    </source>
</evidence>
<evidence type="ECO:0000256" key="2">
    <source>
        <dbReference type="ARBA" id="ARBA00022857"/>
    </source>
</evidence>
<dbReference type="OrthoDB" id="9800865at2"/>
<dbReference type="GO" id="GO:0009231">
    <property type="term" value="P:riboflavin biosynthetic process"/>
    <property type="evidence" value="ECO:0007669"/>
    <property type="project" value="InterPro"/>
</dbReference>
<comment type="pathway">
    <text evidence="1">Cofactor biosynthesis; riboflavin biosynthesis.</text>
</comment>
<accession>A0A563EVS5</accession>
<keyword evidence="3" id="KW-0560">Oxidoreductase</keyword>
<dbReference type="PANTHER" id="PTHR38011:SF7">
    <property type="entry name" value="2,5-DIAMINO-6-RIBOSYLAMINO-4(3H)-PYRIMIDINONE 5'-PHOSPHATE REDUCTASE"/>
    <property type="match status" value="1"/>
</dbReference>
<dbReference type="PANTHER" id="PTHR38011">
    <property type="entry name" value="DIHYDROFOLATE REDUCTASE FAMILY PROTEIN (AFU_ORTHOLOGUE AFUA_8G06820)"/>
    <property type="match status" value="1"/>
</dbReference>
<protein>
    <submittedName>
        <fullName evidence="5">Deaminase</fullName>
    </submittedName>
</protein>
<name>A0A563EVS5_9PSEU</name>
<dbReference type="EMBL" id="VOBR01000007">
    <property type="protein sequence ID" value="TWP51817.1"/>
    <property type="molecule type" value="Genomic_DNA"/>
</dbReference>
<dbReference type="InterPro" id="IPR024072">
    <property type="entry name" value="DHFR-like_dom_sf"/>
</dbReference>
<sequence>MRPYVLSSVAVSIDGYIDDTSPDRLLLSNAADFDRVDEERAGCDAILIGAETMRRDNPHLLVNSPERRSSRVARGQSEFPLKITVTRSGKLDPALRFWHCGGAKLVYTTDAGAVVARESVGSLATVHALGSAIDFGSLLDDLGARGVRRLMVEGGGQMHTEFLSAGLVDEIQLAIAPLVVGNEGAPRFLHPANYPGGPTHRMHLEEVVQVGDVVVLRYLPTPTQRD</sequence>
<proteinExistence type="predicted"/>
<reference evidence="5 6" key="1">
    <citation type="submission" date="2019-07" db="EMBL/GenBank/DDBJ databases">
        <title>Lentzea xizangensis sp. nov., isolated from Qinghai-Tibetan Plateau Soils.</title>
        <authorList>
            <person name="Huang J."/>
        </authorList>
    </citation>
    <scope>NUCLEOTIDE SEQUENCE [LARGE SCALE GENOMIC DNA]</scope>
    <source>
        <strain evidence="5 6">FXJ1.1311</strain>
    </source>
</reference>
<organism evidence="5 6">
    <name type="scientific">Lentzea tibetensis</name>
    <dbReference type="NCBI Taxonomy" id="2591470"/>
    <lineage>
        <taxon>Bacteria</taxon>
        <taxon>Bacillati</taxon>
        <taxon>Actinomycetota</taxon>
        <taxon>Actinomycetes</taxon>
        <taxon>Pseudonocardiales</taxon>
        <taxon>Pseudonocardiaceae</taxon>
        <taxon>Lentzea</taxon>
    </lineage>
</organism>
<dbReference type="Proteomes" id="UP000316639">
    <property type="component" value="Unassembled WGS sequence"/>
</dbReference>
<feature type="domain" description="Bacterial bifunctional deaminase-reductase C-terminal" evidence="4">
    <location>
        <begin position="3"/>
        <end position="215"/>
    </location>
</feature>
<dbReference type="RefSeq" id="WP_146351618.1">
    <property type="nucleotide sequence ID" value="NZ_VOBR01000007.1"/>
</dbReference>
<comment type="caution">
    <text evidence="5">The sequence shown here is derived from an EMBL/GenBank/DDBJ whole genome shotgun (WGS) entry which is preliminary data.</text>
</comment>
<dbReference type="Pfam" id="PF01872">
    <property type="entry name" value="RibD_C"/>
    <property type="match status" value="1"/>
</dbReference>
<keyword evidence="6" id="KW-1185">Reference proteome</keyword>
<dbReference type="GO" id="GO:0008703">
    <property type="term" value="F:5-amino-6-(5-phosphoribosylamino)uracil reductase activity"/>
    <property type="evidence" value="ECO:0007669"/>
    <property type="project" value="InterPro"/>
</dbReference>
<dbReference type="AlphaFoldDB" id="A0A563EVS5"/>
<keyword evidence="2" id="KW-0521">NADP</keyword>
<evidence type="ECO:0000256" key="1">
    <source>
        <dbReference type="ARBA" id="ARBA00005104"/>
    </source>
</evidence>
<evidence type="ECO:0000259" key="4">
    <source>
        <dbReference type="Pfam" id="PF01872"/>
    </source>
</evidence>
<evidence type="ECO:0000256" key="3">
    <source>
        <dbReference type="ARBA" id="ARBA00023002"/>
    </source>
</evidence>
<evidence type="ECO:0000313" key="5">
    <source>
        <dbReference type="EMBL" id="TWP51817.1"/>
    </source>
</evidence>
<dbReference type="SUPFAM" id="SSF53597">
    <property type="entry name" value="Dihydrofolate reductase-like"/>
    <property type="match status" value="1"/>
</dbReference>
<dbReference type="InterPro" id="IPR050765">
    <property type="entry name" value="Riboflavin_Biosynth_HTPR"/>
</dbReference>